<dbReference type="OrthoDB" id="9178552at2"/>
<feature type="region of interest" description="Disordered" evidence="1">
    <location>
        <begin position="118"/>
        <end position="188"/>
    </location>
</feature>
<dbReference type="RefSeq" id="WP_125045578.1">
    <property type="nucleotide sequence ID" value="NZ_BHZC01000001.1"/>
</dbReference>
<reference evidence="2 3" key="1">
    <citation type="submission" date="2018-11" db="EMBL/GenBank/DDBJ databases">
        <title>Whole genome sequence of Streptomyces chrestomyceticus NBRC 13444(T).</title>
        <authorList>
            <person name="Komaki H."/>
            <person name="Tamura T."/>
        </authorList>
    </citation>
    <scope>NUCLEOTIDE SEQUENCE [LARGE SCALE GENOMIC DNA]</scope>
    <source>
        <strain evidence="2 3">NBRC 13444</strain>
    </source>
</reference>
<evidence type="ECO:0000313" key="3">
    <source>
        <dbReference type="Proteomes" id="UP000287830"/>
    </source>
</evidence>
<protein>
    <submittedName>
        <fullName evidence="2">Uncharacterized protein</fullName>
    </submittedName>
</protein>
<proteinExistence type="predicted"/>
<sequence>MTILRRHLTSGFTVMPNAAVNDERLSFRARGILTWLISKPDNWEVRITAIAAAGKEGREAVAEAVRELKRLGYYRVVTDRGPGGRLSRFTEVYDTAQDWAAEEYERLEARRLSRKLSKKLESEAQSPSGTEDGFPGVGAPEVGAPEAGASGVLSSNHNQHLQKELPLPPRLSPQGGQYPRATRIQWPR</sequence>
<evidence type="ECO:0000313" key="2">
    <source>
        <dbReference type="EMBL" id="GCD35710.1"/>
    </source>
</evidence>
<accession>A0A7U9PYV6</accession>
<dbReference type="EMBL" id="BHZC01000001">
    <property type="protein sequence ID" value="GCD35710.1"/>
    <property type="molecule type" value="Genomic_DNA"/>
</dbReference>
<name>A0A7U9PYV6_9ACTN</name>
<comment type="caution">
    <text evidence="2">The sequence shown here is derived from an EMBL/GenBank/DDBJ whole genome shotgun (WGS) entry which is preliminary data.</text>
</comment>
<organism evidence="2 3">
    <name type="scientific">Streptomyces chrestomyceticus JCM 4735</name>
    <dbReference type="NCBI Taxonomy" id="1306181"/>
    <lineage>
        <taxon>Bacteria</taxon>
        <taxon>Bacillati</taxon>
        <taxon>Actinomycetota</taxon>
        <taxon>Actinomycetes</taxon>
        <taxon>Kitasatosporales</taxon>
        <taxon>Streptomycetaceae</taxon>
        <taxon>Streptomyces</taxon>
    </lineage>
</organism>
<dbReference type="AlphaFoldDB" id="A0A7U9PYV6"/>
<dbReference type="GeneID" id="95622366"/>
<feature type="compositionally biased region" description="Low complexity" evidence="1">
    <location>
        <begin position="137"/>
        <end position="149"/>
    </location>
</feature>
<gene>
    <name evidence="2" type="ORF">OEIGOIKO_03456</name>
</gene>
<evidence type="ECO:0000256" key="1">
    <source>
        <dbReference type="SAM" id="MobiDB-lite"/>
    </source>
</evidence>
<dbReference type="Proteomes" id="UP000287830">
    <property type="component" value="Unassembled WGS sequence"/>
</dbReference>